<sequence>MNTRRSLMLLAASALAPIGYAQTEAPASTPTATLQQMSAAPAASATVEQRAAKLGSLALLPADTEFFFTIPSLGASFERATASRWLQALNPDEDYMEDLRTDLTEDAFSSLTISTGAQSSQAVAHLMPIILRMAYGIEQMDKIDIPYPEETLELSTGDDSEADDEEDGDSLDEDIEDVEPTPEALEKQKQAREKQMAREAKRMEAWDKYRAERDKKQAEIMIPILKDLSEAPLPNVLAIIELSEDNAATAREGIDEMRNQFEKYAAEEATKRGITFTDGDYAGLHWQGIHFDGATLVKFLEEDRDSMSDSEKELAQAVSPGLAGREASILTAMQGNKLIISICTDPAKEIKLAKTPQESILATDKVAFADARLDKNPDLLFYVDKKFQEALSTAIATQLGSGKISIPGINADTLVNSYVDMLKMVQPAAITGIIWQDKGIHAEMAYGQDKTIDPNATLKLASMADLPTTILYGESISTQAGLKTSLAYVGHSLRQLASSFALPELATLWMGVETITEGLQGGMAVVVDNQGSLPADMVPAPELAQLQVPRIGFYASVQNRDSILAGWKTVADSFAKLQSKNIGIIGSADGPTSIFVDGKAMSLIQTDLNDKQLVISASQPLNKQIAETAAKATGTLKGGAFVLRMAPIKAMVDKDLPLADKMGMDTKEVREVVDVLDKAFDGVYGTVTPEANGTRIHLYVKEK</sequence>
<feature type="compositionally biased region" description="Acidic residues" evidence="2">
    <location>
        <begin position="153"/>
        <end position="180"/>
    </location>
</feature>
<dbReference type="AlphaFoldDB" id="A0A1C7PE77"/>
<keyword evidence="3" id="KW-0732">Signal</keyword>
<organism evidence="4 5">
    <name type="scientific">Akkermansia glycaniphila</name>
    <dbReference type="NCBI Taxonomy" id="1679444"/>
    <lineage>
        <taxon>Bacteria</taxon>
        <taxon>Pseudomonadati</taxon>
        <taxon>Verrucomicrobiota</taxon>
        <taxon>Verrucomicrobiia</taxon>
        <taxon>Verrucomicrobiales</taxon>
        <taxon>Akkermansiaceae</taxon>
        <taxon>Akkermansia</taxon>
    </lineage>
</organism>
<dbReference type="KEGG" id="agl:PYTT_0081"/>
<name>A0A1C7PE77_9BACT</name>
<reference evidence="5" key="1">
    <citation type="submission" date="2016-09" db="EMBL/GenBank/DDBJ databases">
        <authorList>
            <person name="Koehorst J."/>
        </authorList>
    </citation>
    <scope>NUCLEOTIDE SEQUENCE [LARGE SCALE GENOMIC DNA]</scope>
</reference>
<accession>A0A1C7PE77</accession>
<dbReference type="STRING" id="1679444.PYTT_0081"/>
<dbReference type="OrthoDB" id="174875at2"/>
<feature type="coiled-coil region" evidence="1">
    <location>
        <begin position="240"/>
        <end position="267"/>
    </location>
</feature>
<dbReference type="Proteomes" id="UP000176204">
    <property type="component" value="Chromosome I"/>
</dbReference>
<dbReference type="EMBL" id="LT629973">
    <property type="protein sequence ID" value="SEH70163.1"/>
    <property type="molecule type" value="Genomic_DNA"/>
</dbReference>
<evidence type="ECO:0000256" key="3">
    <source>
        <dbReference type="SAM" id="SignalP"/>
    </source>
</evidence>
<evidence type="ECO:0000313" key="5">
    <source>
        <dbReference type="Proteomes" id="UP000176204"/>
    </source>
</evidence>
<proteinExistence type="predicted"/>
<feature type="region of interest" description="Disordered" evidence="2">
    <location>
        <begin position="153"/>
        <end position="199"/>
    </location>
</feature>
<evidence type="ECO:0000256" key="2">
    <source>
        <dbReference type="SAM" id="MobiDB-lite"/>
    </source>
</evidence>
<gene>
    <name evidence="4" type="ORF">PYTT_0081</name>
</gene>
<feature type="compositionally biased region" description="Basic and acidic residues" evidence="2">
    <location>
        <begin position="184"/>
        <end position="199"/>
    </location>
</feature>
<evidence type="ECO:0000256" key="1">
    <source>
        <dbReference type="SAM" id="Coils"/>
    </source>
</evidence>
<evidence type="ECO:0000313" key="4">
    <source>
        <dbReference type="EMBL" id="SEH70163.1"/>
    </source>
</evidence>
<keyword evidence="5" id="KW-1185">Reference proteome</keyword>
<feature type="chain" id="PRO_5014266540" evidence="3">
    <location>
        <begin position="22"/>
        <end position="703"/>
    </location>
</feature>
<keyword evidence="1" id="KW-0175">Coiled coil</keyword>
<protein>
    <submittedName>
        <fullName evidence="4">Uncharacterized protein</fullName>
    </submittedName>
</protein>
<dbReference type="RefSeq" id="WP_071133167.1">
    <property type="nucleotide sequence ID" value="NZ_LIGX01000002.1"/>
</dbReference>
<feature type="signal peptide" evidence="3">
    <location>
        <begin position="1"/>
        <end position="21"/>
    </location>
</feature>